<dbReference type="InterPro" id="IPR013078">
    <property type="entry name" value="His_Pase_superF_clade-1"/>
</dbReference>
<keyword evidence="2" id="KW-1185">Reference proteome</keyword>
<dbReference type="PANTHER" id="PTHR48100">
    <property type="entry name" value="BROAD-SPECIFICITY PHOSPHATASE YOR283W-RELATED"/>
    <property type="match status" value="1"/>
</dbReference>
<sequence>MTAPARSASPLPPGTLLLVRHARAAGQAPDAALTPEGHAGAASLVPALAGLGVTRVISSPWLRAVDTAAPLAAALGLPVTPDDRLTERVLTGVPRADWRERLRDSFADDTLALPGGESGAAARGRAQAALDTHRDPDGVTVVVTHGNLLALLLGLDFDAWAALRNPDVWLWTPGGAPTRLDLPA</sequence>
<proteinExistence type="predicted"/>
<comment type="caution">
    <text evidence="1">The sequence shown here is derived from an EMBL/GenBank/DDBJ whole genome shotgun (WGS) entry which is preliminary data.</text>
</comment>
<dbReference type="InterPro" id="IPR050275">
    <property type="entry name" value="PGM_Phosphatase"/>
</dbReference>
<dbReference type="RefSeq" id="WP_229783597.1">
    <property type="nucleotide sequence ID" value="NZ_BMQN01000001.1"/>
</dbReference>
<name>A0ABQ2S2R4_9DEIO</name>
<dbReference type="SMART" id="SM00855">
    <property type="entry name" value="PGAM"/>
    <property type="match status" value="1"/>
</dbReference>
<reference evidence="2" key="1">
    <citation type="journal article" date="2019" name="Int. J. Syst. Evol. Microbiol.">
        <title>The Global Catalogue of Microorganisms (GCM) 10K type strain sequencing project: providing services to taxonomists for standard genome sequencing and annotation.</title>
        <authorList>
            <consortium name="The Broad Institute Genomics Platform"/>
            <consortium name="The Broad Institute Genome Sequencing Center for Infectious Disease"/>
            <person name="Wu L."/>
            <person name="Ma J."/>
        </authorList>
    </citation>
    <scope>NUCLEOTIDE SEQUENCE [LARGE SCALE GENOMIC DNA]</scope>
    <source>
        <strain evidence="2">JCM 31405</strain>
    </source>
</reference>
<evidence type="ECO:0000313" key="2">
    <source>
        <dbReference type="Proteomes" id="UP000644548"/>
    </source>
</evidence>
<accession>A0ABQ2S2R4</accession>
<dbReference type="Pfam" id="PF00300">
    <property type="entry name" value="His_Phos_1"/>
    <property type="match status" value="1"/>
</dbReference>
<protein>
    <submittedName>
        <fullName evidence="1">Phosphoglycerate mutase</fullName>
    </submittedName>
</protein>
<dbReference type="CDD" id="cd07067">
    <property type="entry name" value="HP_PGM_like"/>
    <property type="match status" value="1"/>
</dbReference>
<dbReference type="SUPFAM" id="SSF53254">
    <property type="entry name" value="Phosphoglycerate mutase-like"/>
    <property type="match status" value="1"/>
</dbReference>
<dbReference type="Proteomes" id="UP000644548">
    <property type="component" value="Unassembled WGS sequence"/>
</dbReference>
<dbReference type="EMBL" id="BMQN01000001">
    <property type="protein sequence ID" value="GGR82527.1"/>
    <property type="molecule type" value="Genomic_DNA"/>
</dbReference>
<evidence type="ECO:0000313" key="1">
    <source>
        <dbReference type="EMBL" id="GGR82527.1"/>
    </source>
</evidence>
<dbReference type="PANTHER" id="PTHR48100:SF1">
    <property type="entry name" value="HISTIDINE PHOSPHATASE FAMILY PROTEIN-RELATED"/>
    <property type="match status" value="1"/>
</dbReference>
<dbReference type="Gene3D" id="3.40.50.1240">
    <property type="entry name" value="Phosphoglycerate mutase-like"/>
    <property type="match status" value="1"/>
</dbReference>
<dbReference type="InterPro" id="IPR029033">
    <property type="entry name" value="His_PPase_superfam"/>
</dbReference>
<organism evidence="1 2">
    <name type="scientific">Deinococcus sedimenti</name>
    <dbReference type="NCBI Taxonomy" id="1867090"/>
    <lineage>
        <taxon>Bacteria</taxon>
        <taxon>Thermotogati</taxon>
        <taxon>Deinococcota</taxon>
        <taxon>Deinococci</taxon>
        <taxon>Deinococcales</taxon>
        <taxon>Deinococcaceae</taxon>
        <taxon>Deinococcus</taxon>
    </lineage>
</organism>
<gene>
    <name evidence="1" type="ORF">GCM10008960_06910</name>
</gene>